<dbReference type="InterPro" id="IPR007110">
    <property type="entry name" value="Ig-like_dom"/>
</dbReference>
<name>A0A674PCW9_TAKRU</name>
<proteinExistence type="predicted"/>
<accession>A0A674PCW9</accession>
<dbReference type="InterPro" id="IPR036179">
    <property type="entry name" value="Ig-like_dom_sf"/>
</dbReference>
<evidence type="ECO:0000313" key="3">
    <source>
        <dbReference type="Proteomes" id="UP000005226"/>
    </source>
</evidence>
<evidence type="ECO:0000313" key="2">
    <source>
        <dbReference type="Ensembl" id="ENSTRUP00000083468.1"/>
    </source>
</evidence>
<dbReference type="Ensembl" id="ENSTRUT00000068303.1">
    <property type="protein sequence ID" value="ENSTRUP00000083468.1"/>
    <property type="gene ID" value="ENSTRUG00000026200.1"/>
</dbReference>
<dbReference type="SUPFAM" id="SSF48726">
    <property type="entry name" value="Immunoglobulin"/>
    <property type="match status" value="2"/>
</dbReference>
<evidence type="ECO:0000259" key="1">
    <source>
        <dbReference type="PROSITE" id="PS50835"/>
    </source>
</evidence>
<dbReference type="Gene3D" id="2.60.40.10">
    <property type="entry name" value="Immunoglobulins"/>
    <property type="match status" value="2"/>
</dbReference>
<dbReference type="GeneTree" id="ENSGT00940000164625"/>
<dbReference type="SMART" id="SM00407">
    <property type="entry name" value="IGc1"/>
    <property type="match status" value="1"/>
</dbReference>
<reference evidence="2" key="3">
    <citation type="submission" date="2025-09" db="UniProtKB">
        <authorList>
            <consortium name="Ensembl"/>
        </authorList>
    </citation>
    <scope>IDENTIFICATION</scope>
</reference>
<keyword evidence="3" id="KW-1185">Reference proteome</keyword>
<dbReference type="PROSITE" id="PS50835">
    <property type="entry name" value="IG_LIKE"/>
    <property type="match status" value="1"/>
</dbReference>
<reference evidence="2 3" key="1">
    <citation type="journal article" date="2011" name="Genome Biol. Evol.">
        <title>Integration of the genetic map and genome assembly of fugu facilitates insights into distinct features of genome evolution in teleosts and mammals.</title>
        <authorList>
            <person name="Kai W."/>
            <person name="Kikuchi K."/>
            <person name="Tohari S."/>
            <person name="Chew A.K."/>
            <person name="Tay A."/>
            <person name="Fujiwara A."/>
            <person name="Hosoya S."/>
            <person name="Suetake H."/>
            <person name="Naruse K."/>
            <person name="Brenner S."/>
            <person name="Suzuki Y."/>
            <person name="Venkatesh B."/>
        </authorList>
    </citation>
    <scope>NUCLEOTIDE SEQUENCE [LARGE SCALE GENOMIC DNA]</scope>
</reference>
<dbReference type="Proteomes" id="UP000005226">
    <property type="component" value="Chromosome 2"/>
</dbReference>
<sequence>MWFTVLVLQSGDQLSPPGGAVTLGCRLGSGVGMSSFTMFWYRQNSHAAALEFVAKEYGQSSGSFQTLIDSAKNNFSLLITHAAPRRSGRAFALSSCQCDNYDPAIFGSGTRVTVLGKKMGRFQCPLPFSEHKRGSWGGSGRFAGLTNVGFYPDHVSVSWEVNGQKVTDGVATDGAALRPEGRFYRISSRLRVSAEDWFRPDSDFTCIISFFNGTSTELYSASLQGEGT</sequence>
<feature type="domain" description="Ig-like" evidence="1">
    <location>
        <begin position="103"/>
        <end position="224"/>
    </location>
</feature>
<organism evidence="2 3">
    <name type="scientific">Takifugu rubripes</name>
    <name type="common">Japanese pufferfish</name>
    <name type="synonym">Fugu rubripes</name>
    <dbReference type="NCBI Taxonomy" id="31033"/>
    <lineage>
        <taxon>Eukaryota</taxon>
        <taxon>Metazoa</taxon>
        <taxon>Chordata</taxon>
        <taxon>Craniata</taxon>
        <taxon>Vertebrata</taxon>
        <taxon>Euteleostomi</taxon>
        <taxon>Actinopterygii</taxon>
        <taxon>Neopterygii</taxon>
        <taxon>Teleostei</taxon>
        <taxon>Neoteleostei</taxon>
        <taxon>Acanthomorphata</taxon>
        <taxon>Eupercaria</taxon>
        <taxon>Tetraodontiformes</taxon>
        <taxon>Tetradontoidea</taxon>
        <taxon>Tetraodontidae</taxon>
        <taxon>Takifugu</taxon>
    </lineage>
</organism>
<dbReference type="Pfam" id="PF07654">
    <property type="entry name" value="C1-set"/>
    <property type="match status" value="1"/>
</dbReference>
<protein>
    <recommendedName>
        <fullName evidence="1">Ig-like domain-containing protein</fullName>
    </recommendedName>
</protein>
<dbReference type="AlphaFoldDB" id="A0A674PCW9"/>
<dbReference type="InterPro" id="IPR013783">
    <property type="entry name" value="Ig-like_fold"/>
</dbReference>
<dbReference type="InterPro" id="IPR003597">
    <property type="entry name" value="Ig_C1-set"/>
</dbReference>
<reference evidence="2" key="2">
    <citation type="submission" date="2025-08" db="UniProtKB">
        <authorList>
            <consortium name="Ensembl"/>
        </authorList>
    </citation>
    <scope>IDENTIFICATION</scope>
</reference>